<accession>A0A928VQZ8</accession>
<protein>
    <submittedName>
        <fullName evidence="1">DUF4058 family protein</fullName>
    </submittedName>
</protein>
<evidence type="ECO:0000313" key="1">
    <source>
        <dbReference type="EMBL" id="MBE9032183.1"/>
    </source>
</evidence>
<comment type="caution">
    <text evidence="1">The sequence shown here is derived from an EMBL/GenBank/DDBJ whole genome shotgun (WGS) entry which is preliminary data.</text>
</comment>
<dbReference type="Proteomes" id="UP000625316">
    <property type="component" value="Unassembled WGS sequence"/>
</dbReference>
<dbReference type="Pfam" id="PF13267">
    <property type="entry name" value="DUF4058"/>
    <property type="match status" value="1"/>
</dbReference>
<sequence>MASPFPGMDPYLEQSAFWSAFHSRLIVAIADTIEAHLDAAYYVEVETRTYLDSDGDGILVGIPDVNVVSTSRATDQSTQNTTATLASQPQTITLPTPEAVKERYLEIREVVSGQVITAIELLSPKNKRAGEGRHSYERKRQLILGSATHLVEIDLLRSGIAMQMTGIAAPSDYRIVVSRSWQRPQADLHAFSIRDPLPTIQIPLKATAPEITLDLQTVFEGVYRRSRYQTRIDYQQTVPPPQLSDSDKDWLQALLSQ</sequence>
<dbReference type="AlphaFoldDB" id="A0A928VQZ8"/>
<proteinExistence type="predicted"/>
<name>A0A928VQZ8_9CYAN</name>
<keyword evidence="2" id="KW-1185">Reference proteome</keyword>
<reference evidence="1" key="1">
    <citation type="submission" date="2020-10" db="EMBL/GenBank/DDBJ databases">
        <authorList>
            <person name="Castelo-Branco R."/>
            <person name="Eusebio N."/>
            <person name="Adriana R."/>
            <person name="Vieira A."/>
            <person name="Brugerolle De Fraissinette N."/>
            <person name="Rezende De Castro R."/>
            <person name="Schneider M.P."/>
            <person name="Vasconcelos V."/>
            <person name="Leao P.N."/>
        </authorList>
    </citation>
    <scope>NUCLEOTIDE SEQUENCE</scope>
    <source>
        <strain evidence="1">LEGE 11480</strain>
    </source>
</reference>
<gene>
    <name evidence="1" type="ORF">IQ266_20805</name>
</gene>
<dbReference type="RefSeq" id="WP_264327006.1">
    <property type="nucleotide sequence ID" value="NZ_JADEXQ010000092.1"/>
</dbReference>
<dbReference type="InterPro" id="IPR025132">
    <property type="entry name" value="DUF4058"/>
</dbReference>
<organism evidence="1 2">
    <name type="scientific">Romeriopsis navalis LEGE 11480</name>
    <dbReference type="NCBI Taxonomy" id="2777977"/>
    <lineage>
        <taxon>Bacteria</taxon>
        <taxon>Bacillati</taxon>
        <taxon>Cyanobacteriota</taxon>
        <taxon>Cyanophyceae</taxon>
        <taxon>Leptolyngbyales</taxon>
        <taxon>Leptolyngbyaceae</taxon>
        <taxon>Romeriopsis</taxon>
        <taxon>Romeriopsis navalis</taxon>
    </lineage>
</organism>
<evidence type="ECO:0000313" key="2">
    <source>
        <dbReference type="Proteomes" id="UP000625316"/>
    </source>
</evidence>
<dbReference type="EMBL" id="JADEXQ010000092">
    <property type="protein sequence ID" value="MBE9032183.1"/>
    <property type="molecule type" value="Genomic_DNA"/>
</dbReference>